<organism evidence="2 3">
    <name type="scientific">Roseimicrobium gellanilyticum</name>
    <dbReference type="NCBI Taxonomy" id="748857"/>
    <lineage>
        <taxon>Bacteria</taxon>
        <taxon>Pseudomonadati</taxon>
        <taxon>Verrucomicrobiota</taxon>
        <taxon>Verrucomicrobiia</taxon>
        <taxon>Verrucomicrobiales</taxon>
        <taxon>Verrucomicrobiaceae</taxon>
        <taxon>Roseimicrobium</taxon>
    </lineage>
</organism>
<dbReference type="GO" id="GO:0005524">
    <property type="term" value="F:ATP binding"/>
    <property type="evidence" value="ECO:0007669"/>
    <property type="project" value="InterPro"/>
</dbReference>
<comment type="caution">
    <text evidence="2">The sequence shown here is derived from an EMBL/GenBank/DDBJ whole genome shotgun (WGS) entry which is preliminary data.</text>
</comment>
<dbReference type="GO" id="GO:0016887">
    <property type="term" value="F:ATP hydrolysis activity"/>
    <property type="evidence" value="ECO:0007669"/>
    <property type="project" value="InterPro"/>
</dbReference>
<evidence type="ECO:0000313" key="2">
    <source>
        <dbReference type="EMBL" id="RBP37689.1"/>
    </source>
</evidence>
<dbReference type="PANTHER" id="PTHR42759">
    <property type="entry name" value="MOXR FAMILY PROTEIN"/>
    <property type="match status" value="1"/>
</dbReference>
<dbReference type="InterPro" id="IPR041628">
    <property type="entry name" value="ChlI/MoxR_AAA_lid"/>
</dbReference>
<dbReference type="SUPFAM" id="SSF52540">
    <property type="entry name" value="P-loop containing nucleoside triphosphate hydrolases"/>
    <property type="match status" value="1"/>
</dbReference>
<dbReference type="InterPro" id="IPR003593">
    <property type="entry name" value="AAA+_ATPase"/>
</dbReference>
<name>A0A366H6E3_9BACT</name>
<dbReference type="Gene3D" id="1.10.8.80">
    <property type="entry name" value="Magnesium chelatase subunit I, C-Terminal domain"/>
    <property type="match status" value="1"/>
</dbReference>
<dbReference type="Pfam" id="PF17863">
    <property type="entry name" value="AAA_lid_2"/>
    <property type="match status" value="1"/>
</dbReference>
<dbReference type="PRINTS" id="PR00300">
    <property type="entry name" value="CLPPROTEASEA"/>
</dbReference>
<evidence type="ECO:0000313" key="3">
    <source>
        <dbReference type="Proteomes" id="UP000253426"/>
    </source>
</evidence>
<dbReference type="InterPro" id="IPR027417">
    <property type="entry name" value="P-loop_NTPase"/>
</dbReference>
<evidence type="ECO:0000259" key="1">
    <source>
        <dbReference type="SMART" id="SM00382"/>
    </source>
</evidence>
<dbReference type="AlphaFoldDB" id="A0A366H6E3"/>
<dbReference type="PANTHER" id="PTHR42759:SF1">
    <property type="entry name" value="MAGNESIUM-CHELATASE SUBUNIT CHLD"/>
    <property type="match status" value="1"/>
</dbReference>
<gene>
    <name evidence="2" type="ORF">DES53_11371</name>
</gene>
<dbReference type="Proteomes" id="UP000253426">
    <property type="component" value="Unassembled WGS sequence"/>
</dbReference>
<proteinExistence type="predicted"/>
<feature type="domain" description="AAA+ ATPase" evidence="1">
    <location>
        <begin position="47"/>
        <end position="190"/>
    </location>
</feature>
<keyword evidence="3" id="KW-1185">Reference proteome</keyword>
<dbReference type="InterPro" id="IPR011703">
    <property type="entry name" value="ATPase_AAA-3"/>
</dbReference>
<dbReference type="EMBL" id="QNRR01000013">
    <property type="protein sequence ID" value="RBP37689.1"/>
    <property type="molecule type" value="Genomic_DNA"/>
</dbReference>
<dbReference type="InterPro" id="IPR001270">
    <property type="entry name" value="ClpA/B"/>
</dbReference>
<dbReference type="OrthoDB" id="9808397at2"/>
<accession>A0A366H6E3</accession>
<reference evidence="2 3" key="1">
    <citation type="submission" date="2018-06" db="EMBL/GenBank/DDBJ databases">
        <title>Genomic Encyclopedia of Type Strains, Phase IV (KMG-IV): sequencing the most valuable type-strain genomes for metagenomic binning, comparative biology and taxonomic classification.</title>
        <authorList>
            <person name="Goeker M."/>
        </authorList>
    </citation>
    <scope>NUCLEOTIDE SEQUENCE [LARGE SCALE GENOMIC DNA]</scope>
    <source>
        <strain evidence="2 3">DSM 25532</strain>
    </source>
</reference>
<sequence length="340" mass="36867">MSTTLQPLTEPELQTASAAVEKLRAALQQVLFGQDELINHVITGLLARGHLLLEGLPGLGKTELVKGLAKTLQLVAKRIQFTPDLLPGDITGNPMLQDTADGRRFVFQPGPIFANLVLADEINRASPKTQSALLEAMQERRVTVMGESHALPAPFFVLATQNPIELEGTYPLPEAQLDRFLFKLDVRSNDADTLEKIVLHREIGVEPQVDVVMDAASLNSLLEASRRMFMPQPVANFIARLVKATHPGEPHAGGVKFGASPRAALALAAAAKARGLMEQRLNASYEDVRAVAPAVLRHRILLDYGAKLEGLTPDLIVAKLLENVPAQDKPLPNTLRAAKI</sequence>
<dbReference type="SMART" id="SM00382">
    <property type="entry name" value="AAA"/>
    <property type="match status" value="1"/>
</dbReference>
<dbReference type="Gene3D" id="3.40.50.300">
    <property type="entry name" value="P-loop containing nucleotide triphosphate hydrolases"/>
    <property type="match status" value="1"/>
</dbReference>
<dbReference type="InterPro" id="IPR050764">
    <property type="entry name" value="CbbQ/NirQ/NorQ/GpvN"/>
</dbReference>
<dbReference type="Pfam" id="PF07726">
    <property type="entry name" value="AAA_3"/>
    <property type="match status" value="1"/>
</dbReference>
<protein>
    <submittedName>
        <fullName evidence="2">MoxR-like ATPase</fullName>
    </submittedName>
</protein>
<dbReference type="RefSeq" id="WP_113961388.1">
    <property type="nucleotide sequence ID" value="NZ_QNRR01000013.1"/>
</dbReference>
<dbReference type="PIRSF" id="PIRSF002849">
    <property type="entry name" value="AAA_ATPase_chaperone_MoxR_prd"/>
    <property type="match status" value="1"/>
</dbReference>